<sequence length="102" mass="11512">MNQEFLYLFHSTLGTVRLRKRLEQHDQSFRVCDVPRLLSAGCGLAIRLHCPPDEWSQWCQSGETAAVFRCEADGDYQELARYPADSPDMAKQTPVAGSRSHG</sequence>
<protein>
    <submittedName>
        <fullName evidence="3">DUF3343 domain-containing protein</fullName>
    </submittedName>
</protein>
<dbReference type="AlphaFoldDB" id="A0AAN1QCW0"/>
<proteinExistence type="predicted"/>
<dbReference type="Proteomes" id="UP000267614">
    <property type="component" value="Chromosome"/>
</dbReference>
<dbReference type="GeneID" id="60845192"/>
<gene>
    <name evidence="3" type="ORF">EFI48_03905</name>
</gene>
<name>A0AAN1QCW0_AERVE</name>
<evidence type="ECO:0000256" key="1">
    <source>
        <dbReference type="SAM" id="MobiDB-lite"/>
    </source>
</evidence>
<evidence type="ECO:0000259" key="2">
    <source>
        <dbReference type="Pfam" id="PF11823"/>
    </source>
</evidence>
<dbReference type="InterPro" id="IPR021778">
    <property type="entry name" value="Se/S_carrier-like"/>
</dbReference>
<dbReference type="Pfam" id="PF11823">
    <property type="entry name" value="Se_S_carrier"/>
    <property type="match status" value="1"/>
</dbReference>
<evidence type="ECO:0000313" key="3">
    <source>
        <dbReference type="EMBL" id="AYV36044.1"/>
    </source>
</evidence>
<dbReference type="RefSeq" id="WP_064341708.1">
    <property type="nucleotide sequence ID" value="NZ_CP033604.1"/>
</dbReference>
<dbReference type="EMBL" id="CP033604">
    <property type="protein sequence ID" value="AYV36044.1"/>
    <property type="molecule type" value="Genomic_DNA"/>
</dbReference>
<accession>A0AAN1QCW0</accession>
<evidence type="ECO:0000313" key="4">
    <source>
        <dbReference type="Proteomes" id="UP000267614"/>
    </source>
</evidence>
<feature type="domain" description="Putative Se/S carrier protein-like" evidence="2">
    <location>
        <begin position="7"/>
        <end position="50"/>
    </location>
</feature>
<reference evidence="3 4" key="1">
    <citation type="submission" date="2018-11" db="EMBL/GenBank/DDBJ databases">
        <title>Complete genome sequence of multidrug-resistant Aeromonas veronii strain MS-18-37.</title>
        <authorList>
            <person name="Abdelhamed H."/>
            <person name="Lawrence M."/>
            <person name="Waldbieser G."/>
        </authorList>
    </citation>
    <scope>NUCLEOTIDE SEQUENCE [LARGE SCALE GENOMIC DNA]</scope>
    <source>
        <strain evidence="3 4">MS-18-37</strain>
    </source>
</reference>
<organism evidence="3 4">
    <name type="scientific">Aeromonas veronii</name>
    <dbReference type="NCBI Taxonomy" id="654"/>
    <lineage>
        <taxon>Bacteria</taxon>
        <taxon>Pseudomonadati</taxon>
        <taxon>Pseudomonadota</taxon>
        <taxon>Gammaproteobacteria</taxon>
        <taxon>Aeromonadales</taxon>
        <taxon>Aeromonadaceae</taxon>
        <taxon>Aeromonas</taxon>
    </lineage>
</organism>
<feature type="region of interest" description="Disordered" evidence="1">
    <location>
        <begin position="83"/>
        <end position="102"/>
    </location>
</feature>